<comment type="caution">
    <text evidence="2">The sequence shown here is derived from an EMBL/GenBank/DDBJ whole genome shotgun (WGS) entry which is preliminary data.</text>
</comment>
<sequence>MTTICSSAFTETWLLERLKWYDSKYQRILQEQHVTQIISKDIGVGKGMVSNVFNCTICLSDGSSLQVVVKIPGGVLQDMQRAGPNADQNSLNEDCFAYRYHNRECQFFKDFGHLTDVIPMPHVFYSIPFSPSIPGGTGVVLLESLVGRAETGDMVDGLNRHQLFTIAKDLARFQAHFLCLGDKSWVDRYPMNVLNDTTDYEFKLDIFRKLKEYDLETFGDVVDELLHYVSNVRVWRHTLKDAYVREGLPVVMCHGDTWINNILWDLNSDGSLSNKVAAYIDWQTSHAGCLTTDISVVLSLCVKAYLQRQCQYEVLEFYYDTLKDEMVKMGVNVNFTFEQVVRCYKANFIYQSMNFSCVVPSVITGNSDLPDAVGRARFKEVCLRGKLILEQSIEFAKELPEDMLPKTPFLKN</sequence>
<dbReference type="InterPro" id="IPR012877">
    <property type="entry name" value="Dhs-27"/>
</dbReference>
<dbReference type="InterPro" id="IPR052961">
    <property type="entry name" value="Oxido-Kinase-like_Enzymes"/>
</dbReference>
<dbReference type="InterPro" id="IPR011009">
    <property type="entry name" value="Kinase-like_dom_sf"/>
</dbReference>
<dbReference type="PANTHER" id="PTHR23020">
    <property type="entry name" value="UNCHARACTERIZED NUCLEAR HORMONE RECEPTOR-RELATED"/>
    <property type="match status" value="1"/>
</dbReference>
<proteinExistence type="predicted"/>
<dbReference type="InterPro" id="IPR015897">
    <property type="entry name" value="CHK_kinase-like"/>
</dbReference>
<dbReference type="Gene3D" id="3.90.1200.10">
    <property type="match status" value="1"/>
</dbReference>
<evidence type="ECO:0000313" key="2">
    <source>
        <dbReference type="EMBL" id="TKR66979.1"/>
    </source>
</evidence>
<name>A0A4U5MCX8_STECR</name>
<evidence type="ECO:0000259" key="1">
    <source>
        <dbReference type="SMART" id="SM00587"/>
    </source>
</evidence>
<dbReference type="OrthoDB" id="5873804at2759"/>
<evidence type="ECO:0000313" key="3">
    <source>
        <dbReference type="Proteomes" id="UP000298663"/>
    </source>
</evidence>
<protein>
    <recommendedName>
        <fullName evidence="1">CHK kinase-like domain-containing protein</fullName>
    </recommendedName>
</protein>
<organism evidence="2 3">
    <name type="scientific">Steinernema carpocapsae</name>
    <name type="common">Entomopathogenic nematode</name>
    <dbReference type="NCBI Taxonomy" id="34508"/>
    <lineage>
        <taxon>Eukaryota</taxon>
        <taxon>Metazoa</taxon>
        <taxon>Ecdysozoa</taxon>
        <taxon>Nematoda</taxon>
        <taxon>Chromadorea</taxon>
        <taxon>Rhabditida</taxon>
        <taxon>Tylenchina</taxon>
        <taxon>Panagrolaimomorpha</taxon>
        <taxon>Strongyloidoidea</taxon>
        <taxon>Steinernematidae</taxon>
        <taxon>Steinernema</taxon>
    </lineage>
</organism>
<reference evidence="2 3" key="1">
    <citation type="journal article" date="2015" name="Genome Biol.">
        <title>Comparative genomics of Steinernema reveals deeply conserved gene regulatory networks.</title>
        <authorList>
            <person name="Dillman A.R."/>
            <person name="Macchietto M."/>
            <person name="Porter C.F."/>
            <person name="Rogers A."/>
            <person name="Williams B."/>
            <person name="Antoshechkin I."/>
            <person name="Lee M.M."/>
            <person name="Goodwin Z."/>
            <person name="Lu X."/>
            <person name="Lewis E.E."/>
            <person name="Goodrich-Blair H."/>
            <person name="Stock S.P."/>
            <person name="Adams B.J."/>
            <person name="Sternberg P.W."/>
            <person name="Mortazavi A."/>
        </authorList>
    </citation>
    <scope>NUCLEOTIDE SEQUENCE [LARGE SCALE GENOMIC DNA]</scope>
    <source>
        <strain evidence="2 3">ALL</strain>
    </source>
</reference>
<dbReference type="Pfam" id="PF07914">
    <property type="entry name" value="DUF1679"/>
    <property type="match status" value="1"/>
</dbReference>
<dbReference type="PANTHER" id="PTHR23020:SF41">
    <property type="entry name" value="AMINOGLYCOSIDE PHOSPHOTRANSFERASE DOMAIN-CONTAINING PROTEIN"/>
    <property type="match status" value="1"/>
</dbReference>
<accession>A0A4U5MCX8</accession>
<keyword evidence="3" id="KW-1185">Reference proteome</keyword>
<dbReference type="EMBL" id="AZBU02000008">
    <property type="protein sequence ID" value="TKR66979.1"/>
    <property type="molecule type" value="Genomic_DNA"/>
</dbReference>
<dbReference type="Proteomes" id="UP000298663">
    <property type="component" value="Unassembled WGS sequence"/>
</dbReference>
<feature type="domain" description="CHK kinase-like" evidence="1">
    <location>
        <begin position="140"/>
        <end position="328"/>
    </location>
</feature>
<dbReference type="SMART" id="SM00587">
    <property type="entry name" value="CHK"/>
    <property type="match status" value="1"/>
</dbReference>
<dbReference type="SUPFAM" id="SSF56112">
    <property type="entry name" value="Protein kinase-like (PK-like)"/>
    <property type="match status" value="1"/>
</dbReference>
<gene>
    <name evidence="2" type="ORF">L596_023199</name>
</gene>
<reference evidence="2 3" key="2">
    <citation type="journal article" date="2019" name="G3 (Bethesda)">
        <title>Hybrid Assembly of the Genome of the Entomopathogenic Nematode Steinernema carpocapsae Identifies the X-Chromosome.</title>
        <authorList>
            <person name="Serra L."/>
            <person name="Macchietto M."/>
            <person name="Macias-Munoz A."/>
            <person name="McGill C.J."/>
            <person name="Rodriguez I.M."/>
            <person name="Rodriguez B."/>
            <person name="Murad R."/>
            <person name="Mortazavi A."/>
        </authorList>
    </citation>
    <scope>NUCLEOTIDE SEQUENCE [LARGE SCALE GENOMIC DNA]</scope>
    <source>
        <strain evidence="2 3">ALL</strain>
    </source>
</reference>
<dbReference type="AlphaFoldDB" id="A0A4U5MCX8"/>